<keyword evidence="6" id="KW-1185">Reference proteome</keyword>
<feature type="compositionally biased region" description="Low complexity" evidence="4">
    <location>
        <begin position="30"/>
        <end position="47"/>
    </location>
</feature>
<dbReference type="InParanoid" id="A0A409VDB2"/>
<dbReference type="InterPro" id="IPR038422">
    <property type="entry name" value="Cut8/Sts1_sf"/>
</dbReference>
<organism evidence="5 6">
    <name type="scientific">Panaeolus cyanescens</name>
    <dbReference type="NCBI Taxonomy" id="181874"/>
    <lineage>
        <taxon>Eukaryota</taxon>
        <taxon>Fungi</taxon>
        <taxon>Dikarya</taxon>
        <taxon>Basidiomycota</taxon>
        <taxon>Agaricomycotina</taxon>
        <taxon>Agaricomycetes</taxon>
        <taxon>Agaricomycetidae</taxon>
        <taxon>Agaricales</taxon>
        <taxon>Agaricineae</taxon>
        <taxon>Galeropsidaceae</taxon>
        <taxon>Panaeolus</taxon>
    </lineage>
</organism>
<dbReference type="STRING" id="181874.A0A409VDB2"/>
<comment type="function">
    <text evidence="3">Involved in ubiquitin-mediated protein degradation. Regulatory factor in the ubiquitin/proteasome pathway that controls the turnover of proteasome substrates. Targets proteasomes to the nucleus and facilitates the degradation of nuclear proteins.</text>
</comment>
<evidence type="ECO:0000313" key="6">
    <source>
        <dbReference type="Proteomes" id="UP000284842"/>
    </source>
</evidence>
<dbReference type="OrthoDB" id="10061064at2759"/>
<name>A0A409VDB2_9AGAR</name>
<keyword evidence="2 3" id="KW-0539">Nucleus</keyword>
<comment type="caution">
    <text evidence="5">The sequence shown here is derived from an EMBL/GenBank/DDBJ whole genome shotgun (WGS) entry which is preliminary data.</text>
</comment>
<proteinExistence type="inferred from homology"/>
<protein>
    <recommendedName>
        <fullName evidence="3">Tethering factor for nuclear proteasome STS1</fullName>
    </recommendedName>
</protein>
<feature type="compositionally biased region" description="Polar residues" evidence="4">
    <location>
        <begin position="48"/>
        <end position="70"/>
    </location>
</feature>
<feature type="region of interest" description="Disordered" evidence="4">
    <location>
        <begin position="218"/>
        <end position="246"/>
    </location>
</feature>
<evidence type="ECO:0000256" key="4">
    <source>
        <dbReference type="SAM" id="MobiDB-lite"/>
    </source>
</evidence>
<accession>A0A409VDB2</accession>
<dbReference type="GO" id="GO:0005737">
    <property type="term" value="C:cytoplasm"/>
    <property type="evidence" value="ECO:0007669"/>
    <property type="project" value="UniProtKB-SubCell"/>
</dbReference>
<feature type="region of interest" description="Disordered" evidence="4">
    <location>
        <begin position="27"/>
        <end position="137"/>
    </location>
</feature>
<comment type="subcellular location">
    <subcellularLocation>
        <location evidence="3">Cytoplasm</location>
    </subcellularLocation>
    <subcellularLocation>
        <location evidence="3">Nucleus</location>
    </subcellularLocation>
</comment>
<dbReference type="PANTHER" id="PTHR28032:SF1">
    <property type="entry name" value="FI02826P"/>
    <property type="match status" value="1"/>
</dbReference>
<keyword evidence="3" id="KW-0963">Cytoplasm</keyword>
<comment type="subunit">
    <text evidence="3">Binds the proteasome.</text>
</comment>
<feature type="compositionally biased region" description="Basic and acidic residues" evidence="4">
    <location>
        <begin position="116"/>
        <end position="128"/>
    </location>
</feature>
<reference evidence="5 6" key="1">
    <citation type="journal article" date="2018" name="Evol. Lett.">
        <title>Horizontal gene cluster transfer increased hallucinogenic mushroom diversity.</title>
        <authorList>
            <person name="Reynolds H.T."/>
            <person name="Vijayakumar V."/>
            <person name="Gluck-Thaler E."/>
            <person name="Korotkin H.B."/>
            <person name="Matheny P.B."/>
            <person name="Slot J.C."/>
        </authorList>
    </citation>
    <scope>NUCLEOTIDE SEQUENCE [LARGE SCALE GENOMIC DNA]</scope>
    <source>
        <strain evidence="5 6">2629</strain>
    </source>
</reference>
<dbReference type="GO" id="GO:0070628">
    <property type="term" value="F:proteasome binding"/>
    <property type="evidence" value="ECO:0007669"/>
    <property type="project" value="TreeGrafter"/>
</dbReference>
<dbReference type="EMBL" id="NHTK01006137">
    <property type="protein sequence ID" value="PPQ62750.1"/>
    <property type="molecule type" value="Genomic_DNA"/>
</dbReference>
<keyword evidence="3" id="KW-0653">Protein transport</keyword>
<comment type="similarity">
    <text evidence="1 3">Belongs to the cut8/STS1 family.</text>
</comment>
<feature type="compositionally biased region" description="Polar residues" evidence="4">
    <location>
        <begin position="218"/>
        <end position="227"/>
    </location>
</feature>
<dbReference type="GO" id="GO:0071630">
    <property type="term" value="P:nuclear protein quality control by the ubiquitin-proteasome system"/>
    <property type="evidence" value="ECO:0007669"/>
    <property type="project" value="UniProtKB-UniRule"/>
</dbReference>
<feature type="compositionally biased region" description="Basic and acidic residues" evidence="4">
    <location>
        <begin position="83"/>
        <end position="100"/>
    </location>
</feature>
<dbReference type="InterPro" id="IPR013868">
    <property type="entry name" value="Cut8/Sts1_fam"/>
</dbReference>
<keyword evidence="3" id="KW-0813">Transport</keyword>
<evidence type="ECO:0000256" key="1">
    <source>
        <dbReference type="ARBA" id="ARBA00006199"/>
    </source>
</evidence>
<dbReference type="Proteomes" id="UP000284842">
    <property type="component" value="Unassembled WGS sequence"/>
</dbReference>
<gene>
    <name evidence="5" type="ORF">CVT24_000444</name>
</gene>
<evidence type="ECO:0000256" key="2">
    <source>
        <dbReference type="ARBA" id="ARBA00023242"/>
    </source>
</evidence>
<dbReference type="GO" id="GO:0015031">
    <property type="term" value="P:protein transport"/>
    <property type="evidence" value="ECO:0007669"/>
    <property type="project" value="UniProtKB-UniRule"/>
</dbReference>
<dbReference type="Gene3D" id="1.20.58.1590">
    <property type="entry name" value="Tethering factor for nuclear proteasome Cut8/Sts1"/>
    <property type="match status" value="1"/>
</dbReference>
<evidence type="ECO:0000313" key="5">
    <source>
        <dbReference type="EMBL" id="PPQ62750.1"/>
    </source>
</evidence>
<evidence type="ECO:0000256" key="3">
    <source>
        <dbReference type="RuleBase" id="RU368013"/>
    </source>
</evidence>
<sequence>MTNVLQPTIGFHPRQVSHAPSPFGFGFGLGSSSSSSSMTSTSWGASTPGHTNPAAFQQLANSVTQSATSKPQKRRHEDDDENTAPRDDAMDRSPTPERPKRGPPKRVRMLHPQDATLKDESSSKKGSESENDPDVDIGVLLGRNPFFFVSLPNEIINTITTASLPQQSLLPLLTSLINTQPSLKSVILPLIPRPTLETAIQALGQSAKRLREAYPYSNVQPTSHGFGQQSQHSLHSHQQQQHHTGMRDSYIISRLRPHVNDFVSCCMSYLPYFTCVPPSTNIQATSMSHSHSPSVSTIQSLHKDKFHPSETFLFLSAVTNHIINQPPLTISQLSPLILPRLSEEWKTWVDKIDETVNQQGRMFGSETVRTWERGLDEMAAATAPGVSEVMRTARDNWVLKAGWLVGRTMHHAMDEL</sequence>
<dbReference type="AlphaFoldDB" id="A0A409VDB2"/>
<dbReference type="Pfam" id="PF08559">
    <property type="entry name" value="Cut8"/>
    <property type="match status" value="1"/>
</dbReference>
<dbReference type="PANTHER" id="PTHR28032">
    <property type="entry name" value="FI02826P"/>
    <property type="match status" value="1"/>
</dbReference>
<feature type="compositionally biased region" description="Low complexity" evidence="4">
    <location>
        <begin position="228"/>
        <end position="243"/>
    </location>
</feature>
<dbReference type="GO" id="GO:0031144">
    <property type="term" value="P:proteasome localization"/>
    <property type="evidence" value="ECO:0007669"/>
    <property type="project" value="UniProtKB-UniRule"/>
</dbReference>
<dbReference type="GO" id="GO:0031965">
    <property type="term" value="C:nuclear membrane"/>
    <property type="evidence" value="ECO:0007669"/>
    <property type="project" value="TreeGrafter"/>
</dbReference>